<accession>A0ABQ7K6B2</accession>
<evidence type="ECO:0000313" key="2">
    <source>
        <dbReference type="EMBL" id="KAG0292593.1"/>
    </source>
</evidence>
<gene>
    <name evidence="2" type="ORF">BGZ96_003971</name>
</gene>
<keyword evidence="3" id="KW-1185">Reference proteome</keyword>
<organism evidence="2 3">
    <name type="scientific">Linnemannia gamsii</name>
    <dbReference type="NCBI Taxonomy" id="64522"/>
    <lineage>
        <taxon>Eukaryota</taxon>
        <taxon>Fungi</taxon>
        <taxon>Fungi incertae sedis</taxon>
        <taxon>Mucoromycota</taxon>
        <taxon>Mortierellomycotina</taxon>
        <taxon>Mortierellomycetes</taxon>
        <taxon>Mortierellales</taxon>
        <taxon>Mortierellaceae</taxon>
        <taxon>Linnemannia</taxon>
    </lineage>
</organism>
<dbReference type="EMBL" id="JAAAIM010000191">
    <property type="protein sequence ID" value="KAG0292593.1"/>
    <property type="molecule type" value="Genomic_DNA"/>
</dbReference>
<evidence type="ECO:0000313" key="3">
    <source>
        <dbReference type="Proteomes" id="UP001194696"/>
    </source>
</evidence>
<sequence length="125" mass="13505">MNVPQQQQQQQQHHHQLRQHQDYRSSSQGSDRFSTTTPTLSTSSDNCSDSGEGIGGRMGSLNVGIDTIDRSRNPDQKRSRSTDADTAIDISQLFISPTLTTTTTPSPTIKTTATAVTAANISALD</sequence>
<dbReference type="Proteomes" id="UP001194696">
    <property type="component" value="Unassembled WGS sequence"/>
</dbReference>
<evidence type="ECO:0000256" key="1">
    <source>
        <dbReference type="SAM" id="MobiDB-lite"/>
    </source>
</evidence>
<feature type="compositionally biased region" description="Low complexity" evidence="1">
    <location>
        <begin position="1"/>
        <end position="11"/>
    </location>
</feature>
<proteinExistence type="predicted"/>
<comment type="caution">
    <text evidence="2">The sequence shown here is derived from an EMBL/GenBank/DDBJ whole genome shotgun (WGS) entry which is preliminary data.</text>
</comment>
<feature type="region of interest" description="Disordered" evidence="1">
    <location>
        <begin position="1"/>
        <end position="86"/>
    </location>
</feature>
<feature type="compositionally biased region" description="Low complexity" evidence="1">
    <location>
        <begin position="34"/>
        <end position="44"/>
    </location>
</feature>
<feature type="compositionally biased region" description="Polar residues" evidence="1">
    <location>
        <begin position="24"/>
        <end position="33"/>
    </location>
</feature>
<feature type="non-terminal residue" evidence="2">
    <location>
        <position position="125"/>
    </location>
</feature>
<name>A0ABQ7K6B2_9FUNG</name>
<protein>
    <submittedName>
        <fullName evidence="2">Uncharacterized protein</fullName>
    </submittedName>
</protein>
<feature type="compositionally biased region" description="Basic and acidic residues" evidence="1">
    <location>
        <begin position="67"/>
        <end position="83"/>
    </location>
</feature>
<reference evidence="2 3" key="1">
    <citation type="journal article" date="2020" name="Fungal Divers.">
        <title>Resolving the Mortierellaceae phylogeny through synthesis of multi-gene phylogenetics and phylogenomics.</title>
        <authorList>
            <person name="Vandepol N."/>
            <person name="Liber J."/>
            <person name="Desiro A."/>
            <person name="Na H."/>
            <person name="Kennedy M."/>
            <person name="Barry K."/>
            <person name="Grigoriev I.V."/>
            <person name="Miller A.N."/>
            <person name="O'Donnell K."/>
            <person name="Stajich J.E."/>
            <person name="Bonito G."/>
        </authorList>
    </citation>
    <scope>NUCLEOTIDE SEQUENCE [LARGE SCALE GENOMIC DNA]</scope>
    <source>
        <strain evidence="2 3">AD045</strain>
    </source>
</reference>